<feature type="compositionally biased region" description="Basic and acidic residues" evidence="1">
    <location>
        <begin position="72"/>
        <end position="88"/>
    </location>
</feature>
<feature type="compositionally biased region" description="Basic and acidic residues" evidence="1">
    <location>
        <begin position="249"/>
        <end position="265"/>
    </location>
</feature>
<sequence>MHTPELAELIRLIELEMPTIKPGSKDGAENFRANRSQDPVHHPLPPEVPVTRQFKGPDNRDNTTMAAALQKTKKESVVEAKETPERRSTNVGAQRMGNLRNKFETGEVGEKKKKKKTAPKIKYAGAESVKNKFIETASKTSNGTANGPRGPKEITPPPEGVAVGVLESKPKPRNPDVVTADDTLDPVDLSIIGETTKNLRAKFKHLEETGGQLEEEDKPKQNALIDEYKSVAPEATRSARARWKDIESGKVEKSVEERPKIDIHGEGYGGVFENEPEKLENITRSGGDARSLPAGISARERREEFLRRANEAASLKKEPVRVDINAAEGGIYENEPTRREDVVRYDDEQNDDYPSASAKWASEAKDRFMQEASKAQEQIQRTKPIAVVETEANGEGTAEYRFASQAKQALIERQKQEEEAAKNKARPGIIDIWGEQCAESGIFENVPAARSADVVAGSMTDEEESEEESEEE</sequence>
<dbReference type="KEGG" id="ovi:T265_02971"/>
<protein>
    <submittedName>
        <fullName evidence="2">Uncharacterized protein</fullName>
    </submittedName>
</protein>
<keyword evidence="3" id="KW-1185">Reference proteome</keyword>
<evidence type="ECO:0000313" key="3">
    <source>
        <dbReference type="Proteomes" id="UP000054324"/>
    </source>
</evidence>
<dbReference type="RefSeq" id="XP_009165614.1">
    <property type="nucleotide sequence ID" value="XM_009167350.1"/>
</dbReference>
<feature type="region of interest" description="Disordered" evidence="1">
    <location>
        <begin position="249"/>
        <end position="275"/>
    </location>
</feature>
<evidence type="ECO:0000256" key="1">
    <source>
        <dbReference type="SAM" id="MobiDB-lite"/>
    </source>
</evidence>
<proteinExistence type="predicted"/>
<feature type="region of interest" description="Disordered" evidence="1">
    <location>
        <begin position="20"/>
        <end position="181"/>
    </location>
</feature>
<dbReference type="CTD" id="20317159"/>
<dbReference type="Proteomes" id="UP000054324">
    <property type="component" value="Unassembled WGS sequence"/>
</dbReference>
<feature type="compositionally biased region" description="Basic and acidic residues" evidence="1">
    <location>
        <begin position="101"/>
        <end position="110"/>
    </location>
</feature>
<dbReference type="OrthoDB" id="6282440at2759"/>
<name>A0A074ZU37_OPIVI</name>
<gene>
    <name evidence="2" type="ORF">T265_02971</name>
</gene>
<dbReference type="GeneID" id="20317159"/>
<dbReference type="EMBL" id="KL596658">
    <property type="protein sequence ID" value="KER30616.1"/>
    <property type="molecule type" value="Genomic_DNA"/>
</dbReference>
<dbReference type="AlphaFoldDB" id="A0A074ZU37"/>
<accession>A0A074ZU37</accession>
<feature type="compositionally biased region" description="Acidic residues" evidence="1">
    <location>
        <begin position="460"/>
        <end position="472"/>
    </location>
</feature>
<feature type="compositionally biased region" description="Basic and acidic residues" evidence="1">
    <location>
        <begin position="335"/>
        <end position="347"/>
    </location>
</feature>
<feature type="region of interest" description="Disordered" evidence="1">
    <location>
        <begin position="327"/>
        <end position="357"/>
    </location>
</feature>
<reference evidence="2 3" key="1">
    <citation type="submission" date="2013-11" db="EMBL/GenBank/DDBJ databases">
        <title>Opisthorchis viverrini - life in the bile duct.</title>
        <authorList>
            <person name="Young N.D."/>
            <person name="Nagarajan N."/>
            <person name="Lin S.J."/>
            <person name="Korhonen P.K."/>
            <person name="Jex A.R."/>
            <person name="Hall R.S."/>
            <person name="Safavi-Hemami H."/>
            <person name="Kaewkong W."/>
            <person name="Bertrand D."/>
            <person name="Gao S."/>
            <person name="Seet Q."/>
            <person name="Wongkham S."/>
            <person name="Teh B.T."/>
            <person name="Wongkham C."/>
            <person name="Intapan P.M."/>
            <person name="Maleewong W."/>
            <person name="Yang X."/>
            <person name="Hu M."/>
            <person name="Wang Z."/>
            <person name="Hofmann A."/>
            <person name="Sternberg P.W."/>
            <person name="Tan P."/>
            <person name="Wang J."/>
            <person name="Gasser R.B."/>
        </authorList>
    </citation>
    <scope>NUCLEOTIDE SEQUENCE [LARGE SCALE GENOMIC DNA]</scope>
</reference>
<feature type="region of interest" description="Disordered" evidence="1">
    <location>
        <begin position="452"/>
        <end position="472"/>
    </location>
</feature>
<evidence type="ECO:0000313" key="2">
    <source>
        <dbReference type="EMBL" id="KER30616.1"/>
    </source>
</evidence>
<organism evidence="2 3">
    <name type="scientific">Opisthorchis viverrini</name>
    <name type="common">Southeast Asian liver fluke</name>
    <dbReference type="NCBI Taxonomy" id="6198"/>
    <lineage>
        <taxon>Eukaryota</taxon>
        <taxon>Metazoa</taxon>
        <taxon>Spiralia</taxon>
        <taxon>Lophotrochozoa</taxon>
        <taxon>Platyhelminthes</taxon>
        <taxon>Trematoda</taxon>
        <taxon>Digenea</taxon>
        <taxon>Opisthorchiida</taxon>
        <taxon>Opisthorchiata</taxon>
        <taxon>Opisthorchiidae</taxon>
        <taxon>Opisthorchis</taxon>
    </lineage>
</organism>